<dbReference type="Pfam" id="PF02325">
    <property type="entry name" value="CCB3_YggT"/>
    <property type="match status" value="1"/>
</dbReference>
<dbReference type="RefSeq" id="WP_066305292.1">
    <property type="nucleotide sequence ID" value="NZ_KQ959492.1"/>
</dbReference>
<gene>
    <name evidence="3" type="ORF">HMPREF3192_00748</name>
</gene>
<keyword evidence="2" id="KW-0472">Membrane</keyword>
<proteinExistence type="inferred from homology"/>
<accession>A0A133XUS4</accession>
<dbReference type="GO" id="GO:0016020">
    <property type="term" value="C:membrane"/>
    <property type="evidence" value="ECO:0007669"/>
    <property type="project" value="InterPro"/>
</dbReference>
<evidence type="ECO:0000256" key="1">
    <source>
        <dbReference type="ARBA" id="ARBA00010894"/>
    </source>
</evidence>
<dbReference type="OrthoDB" id="9806665at2"/>
<protein>
    <submittedName>
        <fullName evidence="3">YGGT family protein</fullName>
    </submittedName>
</protein>
<dbReference type="AlphaFoldDB" id="A0A133XUS4"/>
<organism evidence="3 4">
    <name type="scientific">Atopobium deltae</name>
    <dbReference type="NCBI Taxonomy" id="1393034"/>
    <lineage>
        <taxon>Bacteria</taxon>
        <taxon>Bacillati</taxon>
        <taxon>Actinomycetota</taxon>
        <taxon>Coriobacteriia</taxon>
        <taxon>Coriobacteriales</taxon>
        <taxon>Atopobiaceae</taxon>
        <taxon>Atopobium</taxon>
    </lineage>
</organism>
<reference evidence="4" key="1">
    <citation type="submission" date="2016-01" db="EMBL/GenBank/DDBJ databases">
        <authorList>
            <person name="Mitreva M."/>
            <person name="Pepin K.H."/>
            <person name="Mihindukulasuriya K.A."/>
            <person name="Fulton R."/>
            <person name="Fronick C."/>
            <person name="O'Laughlin M."/>
            <person name="Miner T."/>
            <person name="Herter B."/>
            <person name="Rosa B.A."/>
            <person name="Cordes M."/>
            <person name="Tomlinson C."/>
            <person name="Wollam A."/>
            <person name="Palsikar V.B."/>
            <person name="Mardis E.R."/>
            <person name="Wilson R.K."/>
        </authorList>
    </citation>
    <scope>NUCLEOTIDE SEQUENCE [LARGE SCALE GENOMIC DNA]</scope>
    <source>
        <strain evidence="4">DNF00019</strain>
    </source>
</reference>
<dbReference type="PANTHER" id="PTHR33219:SF14">
    <property type="entry name" value="PROTEIN COFACTOR ASSEMBLY OF COMPLEX C SUBUNIT B CCB3, CHLOROPLASTIC-RELATED"/>
    <property type="match status" value="1"/>
</dbReference>
<dbReference type="PANTHER" id="PTHR33219">
    <property type="entry name" value="YLMG HOMOLOG PROTEIN 2, CHLOROPLASTIC"/>
    <property type="match status" value="1"/>
</dbReference>
<dbReference type="Proteomes" id="UP000070675">
    <property type="component" value="Unassembled WGS sequence"/>
</dbReference>
<evidence type="ECO:0000313" key="4">
    <source>
        <dbReference type="Proteomes" id="UP000070675"/>
    </source>
</evidence>
<dbReference type="PATRIC" id="fig|1393034.3.peg.723"/>
<comment type="caution">
    <text evidence="3">The sequence shown here is derived from an EMBL/GenBank/DDBJ whole genome shotgun (WGS) entry which is preliminary data.</text>
</comment>
<feature type="transmembrane region" description="Helical" evidence="2">
    <location>
        <begin position="12"/>
        <end position="28"/>
    </location>
</feature>
<keyword evidence="2" id="KW-0812">Transmembrane</keyword>
<keyword evidence="2" id="KW-1133">Transmembrane helix</keyword>
<evidence type="ECO:0000256" key="2">
    <source>
        <dbReference type="SAM" id="Phobius"/>
    </source>
</evidence>
<evidence type="ECO:0000313" key="3">
    <source>
        <dbReference type="EMBL" id="KXB34649.1"/>
    </source>
</evidence>
<keyword evidence="4" id="KW-1185">Reference proteome</keyword>
<feature type="transmembrane region" description="Helical" evidence="2">
    <location>
        <begin position="54"/>
        <end position="75"/>
    </location>
</feature>
<sequence>MIPYAIASLFRFYKILVLIWCALSWFPMGNEFVEDFKIALDKIICPYMNLFRRFIPAMGGIDFSPIIGIIVLDFIKRLILSIL</sequence>
<dbReference type="InterPro" id="IPR003425">
    <property type="entry name" value="CCB3/YggT"/>
</dbReference>
<dbReference type="EMBL" id="LSCR01000012">
    <property type="protein sequence ID" value="KXB34649.1"/>
    <property type="molecule type" value="Genomic_DNA"/>
</dbReference>
<name>A0A133XUS4_9ACTN</name>
<comment type="similarity">
    <text evidence="1">Belongs to the YggT family.</text>
</comment>
<dbReference type="STRING" id="1393034.HMPREF3192_00748"/>